<proteinExistence type="predicted"/>
<reference evidence="2 3" key="1">
    <citation type="submission" date="2018-10" db="EMBL/GenBank/DDBJ databases">
        <title>Effects of UV and annual dynamics of microbial communities in freshwater RAS systems.</title>
        <authorList>
            <person name="Bekkelund A.K."/>
            <person name="Hansen B.R."/>
            <person name="Stokken H."/>
            <person name="Eriksen B.F."/>
            <person name="Kashulin N.A."/>
        </authorList>
    </citation>
    <scope>NUCLEOTIDE SEQUENCE [LARGE SCALE GENOMIC DNA]</scope>
    <source>
        <strain evidence="2 3">BHSEK</strain>
    </source>
</reference>
<gene>
    <name evidence="2" type="ORF">D9M09_12275</name>
</gene>
<accession>A0A3G2E901</accession>
<evidence type="ECO:0000256" key="1">
    <source>
        <dbReference type="SAM" id="SignalP"/>
    </source>
</evidence>
<dbReference type="RefSeq" id="WP_121669414.1">
    <property type="nucleotide sequence ID" value="NZ_CP033019.1"/>
</dbReference>
<keyword evidence="1" id="KW-0732">Signal</keyword>
<keyword evidence="3" id="KW-1185">Reference proteome</keyword>
<dbReference type="Proteomes" id="UP000279594">
    <property type="component" value="Chromosome"/>
</dbReference>
<feature type="chain" id="PRO_5018331009" evidence="1">
    <location>
        <begin position="22"/>
        <end position="82"/>
    </location>
</feature>
<feature type="signal peptide" evidence="1">
    <location>
        <begin position="1"/>
        <end position="21"/>
    </location>
</feature>
<evidence type="ECO:0000313" key="3">
    <source>
        <dbReference type="Proteomes" id="UP000279594"/>
    </source>
</evidence>
<organism evidence="2 3">
    <name type="scientific">Janthinobacterium agaricidamnosum</name>
    <dbReference type="NCBI Taxonomy" id="55508"/>
    <lineage>
        <taxon>Bacteria</taxon>
        <taxon>Pseudomonadati</taxon>
        <taxon>Pseudomonadota</taxon>
        <taxon>Betaproteobacteria</taxon>
        <taxon>Burkholderiales</taxon>
        <taxon>Oxalobacteraceae</taxon>
        <taxon>Janthinobacterium</taxon>
    </lineage>
</organism>
<protein>
    <submittedName>
        <fullName evidence="2">Uncharacterized protein</fullName>
    </submittedName>
</protein>
<name>A0A3G2E901_9BURK</name>
<dbReference type="EMBL" id="CP033019">
    <property type="protein sequence ID" value="AYM76483.1"/>
    <property type="molecule type" value="Genomic_DNA"/>
</dbReference>
<evidence type="ECO:0000313" key="2">
    <source>
        <dbReference type="EMBL" id="AYM76483.1"/>
    </source>
</evidence>
<sequence length="82" mass="8325">MTLLPRLSLLAALLAGTSLHAEPMFFTPCSDTAAPGSLCSGLNVPGSYDAQGHAVGDADAMHVFVRKFAADVPAGKPAKGTL</sequence>
<dbReference type="AlphaFoldDB" id="A0A3G2E901"/>